<evidence type="ECO:0000256" key="1">
    <source>
        <dbReference type="SAM" id="Phobius"/>
    </source>
</evidence>
<reference evidence="2 3" key="1">
    <citation type="submission" date="2019-05" db="EMBL/GenBank/DDBJ databases">
        <title>Whole genome sequence analysis of broad host range Salmonella enterica bacteriophages.</title>
        <authorList>
            <person name="Bhandare S.G."/>
            <person name="Colavecchio A."/>
            <person name="Emond-Rheault J.-G."/>
            <person name="Hamel J."/>
            <person name="Kukavica-Ibrulj I."/>
            <person name="Boyle B."/>
            <person name="Levesque R.C."/>
            <person name="Goodridge L."/>
        </authorList>
    </citation>
    <scope>NUCLEOTIDE SEQUENCE [LARGE SCALE GENOMIC DNA]</scope>
</reference>
<dbReference type="Proteomes" id="UP000327388">
    <property type="component" value="Segment"/>
</dbReference>
<sequence length="33" mass="3751">MRSLYIALEFATVGVVCSFAAFVLKMYMIFSQL</sequence>
<keyword evidence="1" id="KW-0472">Membrane</keyword>
<name>A0A5J6T9T7_9CAUD</name>
<accession>A0A5J6T9T7</accession>
<keyword evidence="3" id="KW-1185">Reference proteome</keyword>
<protein>
    <submittedName>
        <fullName evidence="2">Uncharacterized protein</fullName>
    </submittedName>
</protein>
<organism evidence="2 3">
    <name type="scientific">Salmonella phage vB_SenS_SB13</name>
    <dbReference type="NCBI Taxonomy" id="2591135"/>
    <lineage>
        <taxon>Viruses</taxon>
        <taxon>Duplodnaviria</taxon>
        <taxon>Heunggongvirae</taxon>
        <taxon>Uroviricota</taxon>
        <taxon>Caudoviricetes</taxon>
        <taxon>Demerecviridae</taxon>
        <taxon>Markadamsvirinae</taxon>
        <taxon>Epseptimavirus</taxon>
        <taxon>Epseptimavirus SB13</taxon>
    </lineage>
</organism>
<dbReference type="GeneID" id="55618607"/>
<evidence type="ECO:0000313" key="2">
    <source>
        <dbReference type="EMBL" id="QFG07716.1"/>
    </source>
</evidence>
<proteinExistence type="predicted"/>
<keyword evidence="1" id="KW-1133">Transmembrane helix</keyword>
<dbReference type="KEGG" id="vg:55618607"/>
<dbReference type="EMBL" id="MK947459">
    <property type="protein sequence ID" value="QFG07716.1"/>
    <property type="molecule type" value="Genomic_DNA"/>
</dbReference>
<feature type="transmembrane region" description="Helical" evidence="1">
    <location>
        <begin position="6"/>
        <end position="30"/>
    </location>
</feature>
<dbReference type="RefSeq" id="YP_009848189.1">
    <property type="nucleotide sequence ID" value="NC_048781.1"/>
</dbReference>
<keyword evidence="1" id="KW-0812">Transmembrane</keyword>
<evidence type="ECO:0000313" key="3">
    <source>
        <dbReference type="Proteomes" id="UP000327388"/>
    </source>
</evidence>